<feature type="transmembrane region" description="Helical" evidence="3">
    <location>
        <begin position="226"/>
        <end position="249"/>
    </location>
</feature>
<keyword evidence="3" id="KW-1133">Transmembrane helix</keyword>
<feature type="transmembrane region" description="Helical" evidence="3">
    <location>
        <begin position="136"/>
        <end position="155"/>
    </location>
</feature>
<feature type="transmembrane region" description="Helical" evidence="3">
    <location>
        <begin position="7"/>
        <end position="25"/>
    </location>
</feature>
<evidence type="ECO:0000313" key="6">
    <source>
        <dbReference type="Proteomes" id="UP000266482"/>
    </source>
</evidence>
<feature type="transmembrane region" description="Helical" evidence="3">
    <location>
        <begin position="31"/>
        <end position="52"/>
    </location>
</feature>
<evidence type="ECO:0000256" key="3">
    <source>
        <dbReference type="SAM" id="Phobius"/>
    </source>
</evidence>
<dbReference type="OrthoDB" id="3180815at2"/>
<feature type="transmembrane region" description="Helical" evidence="3">
    <location>
        <begin position="199"/>
        <end position="220"/>
    </location>
</feature>
<dbReference type="InterPro" id="IPR000620">
    <property type="entry name" value="EamA_dom"/>
</dbReference>
<comment type="subcellular location">
    <subcellularLocation>
        <location evidence="1">Endomembrane system</location>
        <topology evidence="1">Multi-pass membrane protein</topology>
    </subcellularLocation>
</comment>
<comment type="caution">
    <text evidence="5">The sequence shown here is derived from an EMBL/GenBank/DDBJ whole genome shotgun (WGS) entry which is preliminary data.</text>
</comment>
<evidence type="ECO:0000256" key="2">
    <source>
        <dbReference type="ARBA" id="ARBA00007362"/>
    </source>
</evidence>
<feature type="transmembrane region" description="Helical" evidence="3">
    <location>
        <begin position="282"/>
        <end position="304"/>
    </location>
</feature>
<feature type="transmembrane region" description="Helical" evidence="3">
    <location>
        <begin position="256"/>
        <end position="276"/>
    </location>
</feature>
<dbReference type="SUPFAM" id="SSF103481">
    <property type="entry name" value="Multidrug resistance efflux transporter EmrE"/>
    <property type="match status" value="1"/>
</dbReference>
<keyword evidence="3" id="KW-0472">Membrane</keyword>
<name>A0A3A1UYU2_9BACL</name>
<dbReference type="Proteomes" id="UP000266482">
    <property type="component" value="Unassembled WGS sequence"/>
</dbReference>
<dbReference type="GO" id="GO:0016020">
    <property type="term" value="C:membrane"/>
    <property type="evidence" value="ECO:0007669"/>
    <property type="project" value="InterPro"/>
</dbReference>
<keyword evidence="6" id="KW-1185">Reference proteome</keyword>
<feature type="transmembrane region" description="Helical" evidence="3">
    <location>
        <begin position="105"/>
        <end position="124"/>
    </location>
</feature>
<evidence type="ECO:0000259" key="4">
    <source>
        <dbReference type="Pfam" id="PF00892"/>
    </source>
</evidence>
<dbReference type="RefSeq" id="WP_119599347.1">
    <property type="nucleotide sequence ID" value="NZ_QXQA01000004.1"/>
</dbReference>
<accession>A0A3A1UYU2</accession>
<sequence length="320" mass="34969">MKYILSVFIGAASYGILSTFVVLAYGKGYTLGEVVGTQLLVGFLLSWLFATIMERKSARAAKTKSVRDGQGAAVKLTWKKKLLLMAAGLPTAITGLVYYESLRYIPASLAILLLFQFTWIGVLIQSVRQRKRPDRIIFLTLVILFSGTFLAAGIMENGTGKFNLLGVTLGFLAAISYSMFILFSGKAVPEAAPATRSKWMTLGGLLLVFILFTPEFLWNGELFSELFLYGAILGLFGAFIPPLLFAYGVPHIGEGMAGILGAAELPVAVMLSSLVLQEEVSWLQWAGVILVLIGVAYPELIKLVRKYDRFASRKELTKQG</sequence>
<dbReference type="Pfam" id="PF00892">
    <property type="entry name" value="EamA"/>
    <property type="match status" value="1"/>
</dbReference>
<evidence type="ECO:0000256" key="1">
    <source>
        <dbReference type="ARBA" id="ARBA00004127"/>
    </source>
</evidence>
<comment type="similarity">
    <text evidence="2">Belongs to the EamA transporter family.</text>
</comment>
<proteinExistence type="inferred from homology"/>
<evidence type="ECO:0000313" key="5">
    <source>
        <dbReference type="EMBL" id="RIX53658.1"/>
    </source>
</evidence>
<dbReference type="EMBL" id="QXQA01000004">
    <property type="protein sequence ID" value="RIX53658.1"/>
    <property type="molecule type" value="Genomic_DNA"/>
</dbReference>
<feature type="transmembrane region" description="Helical" evidence="3">
    <location>
        <begin position="167"/>
        <end position="187"/>
    </location>
</feature>
<feature type="transmembrane region" description="Helical" evidence="3">
    <location>
        <begin position="82"/>
        <end position="99"/>
    </location>
</feature>
<dbReference type="InterPro" id="IPR037185">
    <property type="entry name" value="EmrE-like"/>
</dbReference>
<reference evidence="5 6" key="1">
    <citation type="submission" date="2018-09" db="EMBL/GenBank/DDBJ databases">
        <title>Paenibacillus aracenensis nov. sp. isolated from a cave in southern Spain.</title>
        <authorList>
            <person name="Jurado V."/>
            <person name="Gutierrez-Patricio S."/>
            <person name="Gonzalez-Pimentel J.L."/>
            <person name="Miller A.Z."/>
            <person name="Laiz L."/>
            <person name="Saiz-Jimenez C."/>
        </authorList>
    </citation>
    <scope>NUCLEOTIDE SEQUENCE [LARGE SCALE GENOMIC DNA]</scope>
    <source>
        <strain evidence="5 6">DSM 22867</strain>
    </source>
</reference>
<dbReference type="AlphaFoldDB" id="A0A3A1UYU2"/>
<feature type="domain" description="EamA" evidence="4">
    <location>
        <begin position="165"/>
        <end position="296"/>
    </location>
</feature>
<organism evidence="5 6">
    <name type="scientific">Paenibacillus nanensis</name>
    <dbReference type="NCBI Taxonomy" id="393251"/>
    <lineage>
        <taxon>Bacteria</taxon>
        <taxon>Bacillati</taxon>
        <taxon>Bacillota</taxon>
        <taxon>Bacilli</taxon>
        <taxon>Bacillales</taxon>
        <taxon>Paenibacillaceae</taxon>
        <taxon>Paenibacillus</taxon>
    </lineage>
</organism>
<protein>
    <submittedName>
        <fullName evidence="5">EamA family transporter</fullName>
    </submittedName>
</protein>
<gene>
    <name evidence="5" type="ORF">D3P08_09540</name>
</gene>
<keyword evidence="3" id="KW-0812">Transmembrane</keyword>